<evidence type="ECO:0000256" key="1">
    <source>
        <dbReference type="SAM" id="MobiDB-lite"/>
    </source>
</evidence>
<proteinExistence type="predicted"/>
<feature type="region of interest" description="Disordered" evidence="1">
    <location>
        <begin position="274"/>
        <end position="325"/>
    </location>
</feature>
<accession>A0A8H6EFW3</accession>
<dbReference type="EMBL" id="JABFCT010000013">
    <property type="protein sequence ID" value="KAF5870648.1"/>
    <property type="molecule type" value="Genomic_DNA"/>
</dbReference>
<feature type="compositionally biased region" description="Polar residues" evidence="1">
    <location>
        <begin position="280"/>
        <end position="290"/>
    </location>
</feature>
<organism evidence="3 4">
    <name type="scientific">Botrytis fragariae</name>
    <dbReference type="NCBI Taxonomy" id="1964551"/>
    <lineage>
        <taxon>Eukaryota</taxon>
        <taxon>Fungi</taxon>
        <taxon>Dikarya</taxon>
        <taxon>Ascomycota</taxon>
        <taxon>Pezizomycotina</taxon>
        <taxon>Leotiomycetes</taxon>
        <taxon>Helotiales</taxon>
        <taxon>Sclerotiniaceae</taxon>
        <taxon>Botrytis</taxon>
    </lineage>
</organism>
<feature type="compositionally biased region" description="Low complexity" evidence="1">
    <location>
        <begin position="46"/>
        <end position="58"/>
    </location>
</feature>
<dbReference type="RefSeq" id="XP_037189595.1">
    <property type="nucleotide sequence ID" value="XM_037339545.1"/>
</dbReference>
<gene>
    <name evidence="3" type="ORF">Bfra_009195</name>
</gene>
<sequence length="416" mass="45270">MPTLQPSNQHSRHANTVRNQQNRNNMARSNAVSDRLRSEAESWVEISSQPSSSSISSIDNEIVTTGLRVSQHPSTRRRRRSHNQQRPPVITNDNRQRSTSSQEEYEESESEPDHIDIITSSNEISPPEAIPARLTTHARYDAEFEDDEDENGTALGIGRGTALPFTPQPNAFSHPPSSQSQSHRTQDPSNGSYFPRQVHSQPRPQPYPSRNHTTSRNTTFNNHTRLPIDHDAALRASLTTLLSCAAAARGLPKSPAQNATSNEPMGLRIVPESELIGTAPPTTANISRPLSSSRSRSGSSQDSQDEAIKRKASQTKQNTRALKKKKGELVQGEEAFISPTLLTWVMSAGVVVLVSVVGFGAGYVIGREVGRQEASVLGGWNGSMSDGSCGREVVRSGTGGLKRFKWGGSVARSIVA</sequence>
<reference evidence="3 4" key="1">
    <citation type="journal article" date="2020" name="Phytopathology">
        <title>A high-quality genome resource of Botrytis fragariae, a new and rapidly spreading fungal pathogen causing strawberry gray mold in the U.S.A.</title>
        <authorList>
            <person name="Wu Y."/>
            <person name="Saski C.A."/>
            <person name="Schnabel G."/>
            <person name="Xiao S."/>
            <person name="Hu M."/>
        </authorList>
    </citation>
    <scope>NUCLEOTIDE SEQUENCE [LARGE SCALE GENOMIC DNA]</scope>
    <source>
        <strain evidence="3 4">BVB16</strain>
    </source>
</reference>
<feature type="compositionally biased region" description="Polar residues" evidence="1">
    <location>
        <begin position="187"/>
        <end position="224"/>
    </location>
</feature>
<keyword evidence="4" id="KW-1185">Reference proteome</keyword>
<keyword evidence="2" id="KW-0472">Membrane</keyword>
<comment type="caution">
    <text evidence="3">The sequence shown here is derived from an EMBL/GenBank/DDBJ whole genome shotgun (WGS) entry which is preliminary data.</text>
</comment>
<feature type="region of interest" description="Disordered" evidence="1">
    <location>
        <begin position="1"/>
        <end position="129"/>
    </location>
</feature>
<feature type="region of interest" description="Disordered" evidence="1">
    <location>
        <begin position="145"/>
        <end position="224"/>
    </location>
</feature>
<keyword evidence="2" id="KW-1133">Transmembrane helix</keyword>
<dbReference type="GeneID" id="59263237"/>
<evidence type="ECO:0000256" key="2">
    <source>
        <dbReference type="SAM" id="Phobius"/>
    </source>
</evidence>
<feature type="compositionally biased region" description="Low complexity" evidence="1">
    <location>
        <begin position="173"/>
        <end position="183"/>
    </location>
</feature>
<name>A0A8H6EFW3_9HELO</name>
<dbReference type="OrthoDB" id="5413188at2759"/>
<keyword evidence="2" id="KW-0812">Transmembrane</keyword>
<feature type="compositionally biased region" description="Basic residues" evidence="1">
    <location>
        <begin position="74"/>
        <end position="83"/>
    </location>
</feature>
<feature type="transmembrane region" description="Helical" evidence="2">
    <location>
        <begin position="341"/>
        <end position="365"/>
    </location>
</feature>
<evidence type="ECO:0000313" key="3">
    <source>
        <dbReference type="EMBL" id="KAF5870648.1"/>
    </source>
</evidence>
<dbReference type="Proteomes" id="UP000531561">
    <property type="component" value="Unassembled WGS sequence"/>
</dbReference>
<feature type="compositionally biased region" description="Polar residues" evidence="1">
    <location>
        <begin position="16"/>
        <end position="32"/>
    </location>
</feature>
<dbReference type="AlphaFoldDB" id="A0A8H6EFW3"/>
<protein>
    <submittedName>
        <fullName evidence="3">Uncharacterized protein</fullName>
    </submittedName>
</protein>
<evidence type="ECO:0000313" key="4">
    <source>
        <dbReference type="Proteomes" id="UP000531561"/>
    </source>
</evidence>
<feature type="compositionally biased region" description="Low complexity" evidence="1">
    <location>
        <begin position="291"/>
        <end position="302"/>
    </location>
</feature>